<dbReference type="AlphaFoldDB" id="D4Z139"/>
<evidence type="ECO:0000313" key="3">
    <source>
        <dbReference type="Proteomes" id="UP000007753"/>
    </source>
</evidence>
<name>D4Z139_SPHIU</name>
<reference evidence="2 3" key="1">
    <citation type="journal article" date="2010" name="J. Bacteriol.">
        <title>Complete genome sequence of the representative gamma-hexachlorocyclohexane-degrading bacterium Sphingobium japonicum UT26.</title>
        <authorList>
            <person name="Nagata Y."/>
            <person name="Ohtsubo Y."/>
            <person name="Endo R."/>
            <person name="Ichikawa N."/>
            <person name="Ankai A."/>
            <person name="Oguchi A."/>
            <person name="Fukui S."/>
            <person name="Fujita N."/>
            <person name="Tsuda M."/>
        </authorList>
    </citation>
    <scope>NUCLEOTIDE SEQUENCE [LARGE SCALE GENOMIC DNA]</scope>
    <source>
        <strain evidence="3">DSM 16413 / CCM 7287 / MTCC 6362 / UT26 / NBRC 101211 / UT26S</strain>
    </source>
</reference>
<keyword evidence="1" id="KW-0732">Signal</keyword>
<dbReference type="HOGENOM" id="CLU_182328_0_0_5"/>
<keyword evidence="3" id="KW-1185">Reference proteome</keyword>
<dbReference type="Proteomes" id="UP000007753">
    <property type="component" value="Chromosome 1"/>
</dbReference>
<feature type="signal peptide" evidence="1">
    <location>
        <begin position="1"/>
        <end position="24"/>
    </location>
</feature>
<protein>
    <submittedName>
        <fullName evidence="2">Uncharacterized protein</fullName>
    </submittedName>
</protein>
<sequence length="94" mass="9969">MRMLSKFLMSALVVVGAANAAAHAEEAAKQKFTHEGYTYVYDVKDTKTGKVISGRRYPDAVAFNLSVKNGRVSGVSGGQAVDFKVDDARGAAAE</sequence>
<dbReference type="EMBL" id="AP010803">
    <property type="protein sequence ID" value="BAI96321.1"/>
    <property type="molecule type" value="Genomic_DNA"/>
</dbReference>
<dbReference type="GeneID" id="29273102"/>
<organism evidence="2 3">
    <name type="scientific">Sphingobium indicum (strain DSM 16413 / CCM 7287 / MTCC 6362 / UT26 / NBRC 101211 / UT26S)</name>
    <name type="common">Sphingobium japonicum</name>
    <dbReference type="NCBI Taxonomy" id="452662"/>
    <lineage>
        <taxon>Bacteria</taxon>
        <taxon>Pseudomonadati</taxon>
        <taxon>Pseudomonadota</taxon>
        <taxon>Alphaproteobacteria</taxon>
        <taxon>Sphingomonadales</taxon>
        <taxon>Sphingomonadaceae</taxon>
        <taxon>Sphingobium</taxon>
    </lineage>
</organism>
<dbReference type="KEGG" id="sjp:SJA_C1-14870"/>
<gene>
    <name evidence="2" type="ordered locus">SJA_C1-14870</name>
</gene>
<evidence type="ECO:0000256" key="1">
    <source>
        <dbReference type="SAM" id="SignalP"/>
    </source>
</evidence>
<accession>D4Z139</accession>
<dbReference type="RefSeq" id="WP_013039857.1">
    <property type="nucleotide sequence ID" value="NC_014006.1"/>
</dbReference>
<feature type="chain" id="PRO_5003068367" evidence="1">
    <location>
        <begin position="25"/>
        <end position="94"/>
    </location>
</feature>
<evidence type="ECO:0000313" key="2">
    <source>
        <dbReference type="EMBL" id="BAI96321.1"/>
    </source>
</evidence>
<proteinExistence type="predicted"/>